<accession>A0AA88NJY6</accession>
<proteinExistence type="predicted"/>
<evidence type="ECO:0000313" key="2">
    <source>
        <dbReference type="EMBL" id="KAK2857071.1"/>
    </source>
</evidence>
<sequence length="202" mass="21974">MSSIHSRGGPAHPKGLAETPADRADGIFQRALVDTWACGRRKRDELEDRDGSVDEQRCYQSQAAPLISSRPRCLLTLNGTPVGPTASLRWQHGRPLLLKCKSGFNLKQSRPAEIIFLPSSQVLPSLLPLLSLPPIPSLLFLAFPPSFPPPRSSSSLTPGVPELERASSEEATDKGKGRVLQSTEHREASSRQGILTSKPIEL</sequence>
<comment type="caution">
    <text evidence="2">The sequence shown here is derived from an EMBL/GenBank/DDBJ whole genome shotgun (WGS) entry which is preliminary data.</text>
</comment>
<protein>
    <submittedName>
        <fullName evidence="2">Uncharacterized protein</fullName>
    </submittedName>
</protein>
<keyword evidence="3" id="KW-1185">Reference proteome</keyword>
<evidence type="ECO:0000313" key="3">
    <source>
        <dbReference type="Proteomes" id="UP001187415"/>
    </source>
</evidence>
<evidence type="ECO:0000256" key="1">
    <source>
        <dbReference type="SAM" id="MobiDB-lite"/>
    </source>
</evidence>
<dbReference type="AlphaFoldDB" id="A0AA88NJY6"/>
<feature type="compositionally biased region" description="Basic and acidic residues" evidence="1">
    <location>
        <begin position="162"/>
        <end position="176"/>
    </location>
</feature>
<dbReference type="EMBL" id="JAUPFM010000003">
    <property type="protein sequence ID" value="KAK2857071.1"/>
    <property type="molecule type" value="Genomic_DNA"/>
</dbReference>
<gene>
    <name evidence="2" type="ORF">Q5P01_005806</name>
</gene>
<name>A0AA88NJY6_CHASR</name>
<feature type="region of interest" description="Disordered" evidence="1">
    <location>
        <begin position="1"/>
        <end position="22"/>
    </location>
</feature>
<dbReference type="Proteomes" id="UP001187415">
    <property type="component" value="Unassembled WGS sequence"/>
</dbReference>
<feature type="region of interest" description="Disordered" evidence="1">
    <location>
        <begin position="150"/>
        <end position="202"/>
    </location>
</feature>
<organism evidence="2 3">
    <name type="scientific">Channa striata</name>
    <name type="common">Snakehead murrel</name>
    <name type="synonym">Ophicephalus striatus</name>
    <dbReference type="NCBI Taxonomy" id="64152"/>
    <lineage>
        <taxon>Eukaryota</taxon>
        <taxon>Metazoa</taxon>
        <taxon>Chordata</taxon>
        <taxon>Craniata</taxon>
        <taxon>Vertebrata</taxon>
        <taxon>Euteleostomi</taxon>
        <taxon>Actinopterygii</taxon>
        <taxon>Neopterygii</taxon>
        <taxon>Teleostei</taxon>
        <taxon>Neoteleostei</taxon>
        <taxon>Acanthomorphata</taxon>
        <taxon>Anabantaria</taxon>
        <taxon>Anabantiformes</taxon>
        <taxon>Channoidei</taxon>
        <taxon>Channidae</taxon>
        <taxon>Channa</taxon>
    </lineage>
</organism>
<reference evidence="2" key="1">
    <citation type="submission" date="2023-07" db="EMBL/GenBank/DDBJ databases">
        <title>Chromosome-level Genome Assembly of Striped Snakehead (Channa striata).</title>
        <authorList>
            <person name="Liu H."/>
        </authorList>
    </citation>
    <scope>NUCLEOTIDE SEQUENCE</scope>
    <source>
        <strain evidence="2">Gz</strain>
        <tissue evidence="2">Muscle</tissue>
    </source>
</reference>